<evidence type="ECO:0000256" key="1">
    <source>
        <dbReference type="ARBA" id="ARBA00004613"/>
    </source>
</evidence>
<keyword evidence="2 6" id="KW-0964">Secreted</keyword>
<evidence type="ECO:0000256" key="5">
    <source>
        <dbReference type="ARBA" id="ARBA00023180"/>
    </source>
</evidence>
<keyword evidence="7" id="KW-0812">Transmembrane</keyword>
<protein>
    <recommendedName>
        <fullName evidence="6">Evasin</fullName>
    </recommendedName>
</protein>
<comment type="subcellular location">
    <subcellularLocation>
        <location evidence="1 6">Secreted</location>
    </subcellularLocation>
</comment>
<dbReference type="EMBL" id="GEDV01006916">
    <property type="protein sequence ID" value="JAP81641.1"/>
    <property type="molecule type" value="Transcribed_RNA"/>
</dbReference>
<reference evidence="8" key="1">
    <citation type="journal article" date="2016" name="Ticks Tick Borne Dis.">
        <title>De novo assembly and annotation of the salivary gland transcriptome of Rhipicephalus appendiculatus male and female ticks during blood feeding.</title>
        <authorList>
            <person name="de Castro M.H."/>
            <person name="de Klerk D."/>
            <person name="Pienaar R."/>
            <person name="Latif A.A."/>
            <person name="Rees D.J."/>
            <person name="Mans B.J."/>
        </authorList>
    </citation>
    <scope>NUCLEOTIDE SEQUENCE</scope>
    <source>
        <tissue evidence="8">Salivary glands</tissue>
    </source>
</reference>
<keyword evidence="4 6" id="KW-1015">Disulfide bond</keyword>
<dbReference type="InterPro" id="IPR045797">
    <property type="entry name" value="EVA_Class_A"/>
</dbReference>
<keyword evidence="7" id="KW-1133">Transmembrane helix</keyword>
<evidence type="ECO:0000256" key="6">
    <source>
        <dbReference type="RuleBase" id="RU369006"/>
    </source>
</evidence>
<keyword evidence="7" id="KW-0472">Membrane</keyword>
<keyword evidence="5 6" id="KW-0325">Glycoprotein</keyword>
<evidence type="ECO:0000256" key="3">
    <source>
        <dbReference type="ARBA" id="ARBA00022729"/>
    </source>
</evidence>
<dbReference type="Gene3D" id="2.30.130.100">
    <property type="match status" value="1"/>
</dbReference>
<dbReference type="AlphaFoldDB" id="A0A131YUQ8"/>
<dbReference type="GO" id="GO:0005576">
    <property type="term" value="C:extracellular region"/>
    <property type="evidence" value="ECO:0007669"/>
    <property type="project" value="UniProtKB-SubCell"/>
</dbReference>
<sequence>MIQVSEYCGTKRLPGHSETMISLTCYKLIVLLIALQMTLLRGQPRNSGGSCEPMFLYTHRSPIRVGCSSHCAGGTTQTVSVKQTNVECIAIDVEDAQKMQPFLGYGCPVGRCRGDGTCKRNGLTVECWKP</sequence>
<dbReference type="GO" id="GO:0019957">
    <property type="term" value="F:C-C chemokine binding"/>
    <property type="evidence" value="ECO:0007669"/>
    <property type="project" value="InterPro"/>
</dbReference>
<evidence type="ECO:0000313" key="8">
    <source>
        <dbReference type="EMBL" id="JAP81641.1"/>
    </source>
</evidence>
<feature type="transmembrane region" description="Helical" evidence="7">
    <location>
        <begin position="20"/>
        <end position="40"/>
    </location>
</feature>
<evidence type="ECO:0000256" key="4">
    <source>
        <dbReference type="ARBA" id="ARBA00023157"/>
    </source>
</evidence>
<evidence type="ECO:0000256" key="2">
    <source>
        <dbReference type="ARBA" id="ARBA00022525"/>
    </source>
</evidence>
<evidence type="ECO:0000256" key="7">
    <source>
        <dbReference type="SAM" id="Phobius"/>
    </source>
</evidence>
<comment type="function">
    <text evidence="6">Salivary chemokine-binding protein which binds to host chemokines.</text>
</comment>
<proteinExistence type="predicted"/>
<keyword evidence="3 6" id="KW-0732">Signal</keyword>
<accession>A0A131YUQ8</accession>
<dbReference type="Pfam" id="PF19429">
    <property type="entry name" value="EVA_Class_A"/>
    <property type="match status" value="1"/>
</dbReference>
<organism evidence="8">
    <name type="scientific">Rhipicephalus appendiculatus</name>
    <name type="common">Brown ear tick</name>
    <dbReference type="NCBI Taxonomy" id="34631"/>
    <lineage>
        <taxon>Eukaryota</taxon>
        <taxon>Metazoa</taxon>
        <taxon>Ecdysozoa</taxon>
        <taxon>Arthropoda</taxon>
        <taxon>Chelicerata</taxon>
        <taxon>Arachnida</taxon>
        <taxon>Acari</taxon>
        <taxon>Parasitiformes</taxon>
        <taxon>Ixodida</taxon>
        <taxon>Ixodoidea</taxon>
        <taxon>Ixodidae</taxon>
        <taxon>Rhipicephalinae</taxon>
        <taxon>Rhipicephalus</taxon>
        <taxon>Rhipicephalus</taxon>
    </lineage>
</organism>
<name>A0A131YUQ8_RHIAP</name>